<dbReference type="InterPro" id="IPR016024">
    <property type="entry name" value="ARM-type_fold"/>
</dbReference>
<dbReference type="SUPFAM" id="SSF48371">
    <property type="entry name" value="ARM repeat"/>
    <property type="match status" value="1"/>
</dbReference>
<feature type="region of interest" description="Disordered" evidence="5">
    <location>
        <begin position="683"/>
        <end position="795"/>
    </location>
</feature>
<comment type="caution">
    <text evidence="7">The sequence shown here is derived from an EMBL/GenBank/DDBJ whole genome shotgun (WGS) entry which is preliminary data.</text>
</comment>
<feature type="compositionally biased region" description="Acidic residues" evidence="5">
    <location>
        <begin position="775"/>
        <end position="795"/>
    </location>
</feature>
<evidence type="ECO:0000256" key="2">
    <source>
        <dbReference type="ARBA" id="ARBA00010511"/>
    </source>
</evidence>
<dbReference type="InterPro" id="IPR012583">
    <property type="entry name" value="RIX1_N"/>
</dbReference>
<evidence type="ECO:0000256" key="5">
    <source>
        <dbReference type="SAM" id="MobiDB-lite"/>
    </source>
</evidence>
<keyword evidence="4" id="KW-0539">Nucleus</keyword>
<feature type="domain" description="Pre-rRNA-processing protein RIX1 N-terminal" evidence="6">
    <location>
        <begin position="6"/>
        <end position="214"/>
    </location>
</feature>
<keyword evidence="8" id="KW-1185">Reference proteome</keyword>
<dbReference type="Proteomes" id="UP001303473">
    <property type="component" value="Unassembled WGS sequence"/>
</dbReference>
<dbReference type="EMBL" id="MU853769">
    <property type="protein sequence ID" value="KAK3943022.1"/>
    <property type="molecule type" value="Genomic_DNA"/>
</dbReference>
<dbReference type="GO" id="GO:0005634">
    <property type="term" value="C:nucleus"/>
    <property type="evidence" value="ECO:0007669"/>
    <property type="project" value="UniProtKB-SubCell"/>
</dbReference>
<evidence type="ECO:0000259" key="6">
    <source>
        <dbReference type="Pfam" id="PF08167"/>
    </source>
</evidence>
<dbReference type="GO" id="GO:0006364">
    <property type="term" value="P:rRNA processing"/>
    <property type="evidence" value="ECO:0007669"/>
    <property type="project" value="TreeGrafter"/>
</dbReference>
<evidence type="ECO:0000256" key="1">
    <source>
        <dbReference type="ARBA" id="ARBA00004123"/>
    </source>
</evidence>
<evidence type="ECO:0000313" key="7">
    <source>
        <dbReference type="EMBL" id="KAK3943022.1"/>
    </source>
</evidence>
<protein>
    <recommendedName>
        <fullName evidence="3">Pre-rRNA-processing protein RIX1</fullName>
    </recommendedName>
</protein>
<feature type="compositionally biased region" description="Acidic residues" evidence="5">
    <location>
        <begin position="756"/>
        <end position="766"/>
    </location>
</feature>
<evidence type="ECO:0000256" key="4">
    <source>
        <dbReference type="ARBA" id="ARBA00023242"/>
    </source>
</evidence>
<accession>A0AAN6S6K7</accession>
<organism evidence="7 8">
    <name type="scientific">Diplogelasinospora grovesii</name>
    <dbReference type="NCBI Taxonomy" id="303347"/>
    <lineage>
        <taxon>Eukaryota</taxon>
        <taxon>Fungi</taxon>
        <taxon>Dikarya</taxon>
        <taxon>Ascomycota</taxon>
        <taxon>Pezizomycotina</taxon>
        <taxon>Sordariomycetes</taxon>
        <taxon>Sordariomycetidae</taxon>
        <taxon>Sordariales</taxon>
        <taxon>Diplogelasinosporaceae</taxon>
        <taxon>Diplogelasinospora</taxon>
    </lineage>
</organism>
<dbReference type="PANTHER" id="PTHR34105">
    <property type="entry name" value="PROLINE-, GLUTAMIC ACID- AND LEUCINE-RICH PROTEIN 1"/>
    <property type="match status" value="1"/>
</dbReference>
<dbReference type="AlphaFoldDB" id="A0AAN6S6K7"/>
<comment type="subcellular location">
    <subcellularLocation>
        <location evidence="1">Nucleus</location>
    </subcellularLocation>
</comment>
<dbReference type="PANTHER" id="PTHR34105:SF1">
    <property type="entry name" value="PROLINE-, GLUTAMIC ACID- AND LEUCINE-RICH PROTEIN 1"/>
    <property type="match status" value="1"/>
</dbReference>
<comment type="similarity">
    <text evidence="2">Belongs to the RIX1/PELP1 family.</text>
</comment>
<evidence type="ECO:0000256" key="3">
    <source>
        <dbReference type="ARBA" id="ARBA00021502"/>
    </source>
</evidence>
<proteinExistence type="inferred from homology"/>
<gene>
    <name evidence="7" type="ORF">QBC46DRAFT_447321</name>
</gene>
<feature type="region of interest" description="Disordered" evidence="5">
    <location>
        <begin position="277"/>
        <end position="301"/>
    </location>
</feature>
<sequence length="795" mass="86559">MSAPPDLRVLCRRLASTPGEDLPRLCPALVNHVLRCAGPLSAAQDKSRDKSPETSMLVHKLKTHINTLLHGRSPAGRFAAICLVKAVIDVGGWECLRGADAWIQGLISVLQKPDPLASKELAIVALTRIYTLLHGYQTLVREIATPRLPSFVNACLQLIKAPESGKAPRVPASVIETITGALSKLVPLYPTTMRPLAAQIRTAFRAYIAPTSSDPILTVPQSLRESSRSLLILLHYTAPKNGNSEEWQKAIATSIKESHETADQVFRAVNEAWDSSSTALRNQNARKADGEPNGGGSEPEVLPSWTGLQAGAERLGGLLEFLASYFKTPTKAPVTIPLGEIMALTSRITLVTPPMAPGFEESVETNPAISRDEKAELWTALPDIHEKVMRLHMAMLQRLHKNALPLIPDILDQMVRVFRSSRDVVSVRETTYSLAKEVLLISGPTLVKITVESMAPMVHSCCGDLLRAAGHLEEKDPAEQKPITTNNGKQNNMNVTGDADAFLTQPQGKTTTALVRAAPTAQDLLPLLLSHIPQKHLSPETRGIIDRTAILTNNKTAMLASCLHPYKDSRGRFYPSILPFLVRQFPQDQDVEVLRTNLRAGASSANATATWDPREGLDELLQKGGVNDSDTVFHQQGTLVDLSKRTDTAAAADDDYAEDAEMQDQIDDQLAGEKTGRPIASGFMVEDKDEEEAKPNLWGTISSTKTTKESSAAKRKVSTSAEVDKPPPKRINSSRSPPPPEASEKRTVAVAKTEGGDDESDSDSDNEGSIQIDMTMDDDDEDEEEEDDEEEGDDE</sequence>
<evidence type="ECO:0000313" key="8">
    <source>
        <dbReference type="Proteomes" id="UP001303473"/>
    </source>
</evidence>
<name>A0AAN6S6K7_9PEZI</name>
<reference evidence="8" key="1">
    <citation type="journal article" date="2023" name="Mol. Phylogenet. Evol.">
        <title>Genome-scale phylogeny and comparative genomics of the fungal order Sordariales.</title>
        <authorList>
            <person name="Hensen N."/>
            <person name="Bonometti L."/>
            <person name="Westerberg I."/>
            <person name="Brannstrom I.O."/>
            <person name="Guillou S."/>
            <person name="Cros-Aarteil S."/>
            <person name="Calhoun S."/>
            <person name="Haridas S."/>
            <person name="Kuo A."/>
            <person name="Mondo S."/>
            <person name="Pangilinan J."/>
            <person name="Riley R."/>
            <person name="LaButti K."/>
            <person name="Andreopoulos B."/>
            <person name="Lipzen A."/>
            <person name="Chen C."/>
            <person name="Yan M."/>
            <person name="Daum C."/>
            <person name="Ng V."/>
            <person name="Clum A."/>
            <person name="Steindorff A."/>
            <person name="Ohm R.A."/>
            <person name="Martin F."/>
            <person name="Silar P."/>
            <person name="Natvig D.O."/>
            <person name="Lalanne C."/>
            <person name="Gautier V."/>
            <person name="Ament-Velasquez S.L."/>
            <person name="Kruys A."/>
            <person name="Hutchinson M.I."/>
            <person name="Powell A.J."/>
            <person name="Barry K."/>
            <person name="Miller A.N."/>
            <person name="Grigoriev I.V."/>
            <person name="Debuchy R."/>
            <person name="Gladieux P."/>
            <person name="Hiltunen Thoren M."/>
            <person name="Johannesson H."/>
        </authorList>
    </citation>
    <scope>NUCLEOTIDE SEQUENCE [LARGE SCALE GENOMIC DNA]</scope>
    <source>
        <strain evidence="8">CBS 340.73</strain>
    </source>
</reference>
<dbReference type="Pfam" id="PF08167">
    <property type="entry name" value="RIX1"/>
    <property type="match status" value="1"/>
</dbReference>